<sequence>GCYDKVTDFLFENIGIGRSCCWYCILSISRSRFVMLSSKLSWSSMFTVNGTTHGKLKKLNHTLLLNNTSEEPLFQGTDRTFLSAHVELPYPIHGPLKSLNPICKDIRKNRSQFKRCDKKRISKHKTADRRYMYIPGRVLDFYKERDPDPWFNCDYNYFYTGGVLEHLEINSEQYLTWCDVDNNIRLSNLRKSRDVKLLDYECTSPVFSIKSISDSGCNFLVLREKHHVGVCKLSDDTELGKLWSKEFKVPILDAKLNPIRPTHLGLVQCDLKVSIRDIEASKTVYRFKNSANESDNFQQFQFLNDSSIVLMDRFTVKVLDYRSNTNVLQFDPHLIKCNSMCNLGISGNDLLLASRHYLMKTDIRYMKDFSYYSHTLRKAPCFMDFTSVGDDTYMCLSSHHQGNKVLFTGKSPSTVPFKVPCIQDTLKQARLQNSSLVLLDKLDERPKVGYLNN</sequence>
<evidence type="ECO:0000313" key="2">
    <source>
        <dbReference type="Proteomes" id="UP001162164"/>
    </source>
</evidence>
<evidence type="ECO:0000313" key="1">
    <source>
        <dbReference type="EMBL" id="KAJ8980775.1"/>
    </source>
</evidence>
<organism evidence="1 2">
    <name type="scientific">Molorchus minor</name>
    <dbReference type="NCBI Taxonomy" id="1323400"/>
    <lineage>
        <taxon>Eukaryota</taxon>
        <taxon>Metazoa</taxon>
        <taxon>Ecdysozoa</taxon>
        <taxon>Arthropoda</taxon>
        <taxon>Hexapoda</taxon>
        <taxon>Insecta</taxon>
        <taxon>Pterygota</taxon>
        <taxon>Neoptera</taxon>
        <taxon>Endopterygota</taxon>
        <taxon>Coleoptera</taxon>
        <taxon>Polyphaga</taxon>
        <taxon>Cucujiformia</taxon>
        <taxon>Chrysomeloidea</taxon>
        <taxon>Cerambycidae</taxon>
        <taxon>Lamiinae</taxon>
        <taxon>Monochamini</taxon>
        <taxon>Molorchus</taxon>
    </lineage>
</organism>
<accession>A0ABQ9JRT0</accession>
<proteinExistence type="predicted"/>
<dbReference type="EMBL" id="JAPWTJ010000235">
    <property type="protein sequence ID" value="KAJ8980775.1"/>
    <property type="molecule type" value="Genomic_DNA"/>
</dbReference>
<name>A0ABQ9JRT0_9CUCU</name>
<dbReference type="SUPFAM" id="SSF50978">
    <property type="entry name" value="WD40 repeat-like"/>
    <property type="match status" value="1"/>
</dbReference>
<keyword evidence="2" id="KW-1185">Reference proteome</keyword>
<feature type="non-terminal residue" evidence="1">
    <location>
        <position position="1"/>
    </location>
</feature>
<dbReference type="InterPro" id="IPR036322">
    <property type="entry name" value="WD40_repeat_dom_sf"/>
</dbReference>
<reference evidence="1" key="1">
    <citation type="journal article" date="2023" name="Insect Mol. Biol.">
        <title>Genome sequencing provides insights into the evolution of gene families encoding plant cell wall-degrading enzymes in longhorned beetles.</title>
        <authorList>
            <person name="Shin N.R."/>
            <person name="Okamura Y."/>
            <person name="Kirsch R."/>
            <person name="Pauchet Y."/>
        </authorList>
    </citation>
    <scope>NUCLEOTIDE SEQUENCE</scope>
    <source>
        <strain evidence="1">MMC_N1</strain>
    </source>
</reference>
<comment type="caution">
    <text evidence="1">The sequence shown here is derived from an EMBL/GenBank/DDBJ whole genome shotgun (WGS) entry which is preliminary data.</text>
</comment>
<dbReference type="Proteomes" id="UP001162164">
    <property type="component" value="Unassembled WGS sequence"/>
</dbReference>
<protein>
    <submittedName>
        <fullName evidence="1">Uncharacterized protein</fullName>
    </submittedName>
</protein>
<gene>
    <name evidence="1" type="ORF">NQ317_013620</name>
</gene>